<dbReference type="STRING" id="283909.R7TR26"/>
<reference evidence="12" key="1">
    <citation type="submission" date="2012-12" db="EMBL/GenBank/DDBJ databases">
        <authorList>
            <person name="Hellsten U."/>
            <person name="Grimwood J."/>
            <person name="Chapman J.A."/>
            <person name="Shapiro H."/>
            <person name="Aerts A."/>
            <person name="Otillar R.P."/>
            <person name="Terry A.Y."/>
            <person name="Boore J.L."/>
            <person name="Simakov O."/>
            <person name="Marletaz F."/>
            <person name="Cho S.-J."/>
            <person name="Edsinger-Gonzales E."/>
            <person name="Havlak P."/>
            <person name="Kuo D.-H."/>
            <person name="Larsson T."/>
            <person name="Lv J."/>
            <person name="Arendt D."/>
            <person name="Savage R."/>
            <person name="Osoegawa K."/>
            <person name="de Jong P."/>
            <person name="Lindberg D.R."/>
            <person name="Seaver E.C."/>
            <person name="Weisblat D.A."/>
            <person name="Putnam N.H."/>
            <person name="Grigoriev I.V."/>
            <person name="Rokhsar D.S."/>
        </authorList>
    </citation>
    <scope>NUCLEOTIDE SEQUENCE</scope>
    <source>
        <strain evidence="12">I ESC-2004</strain>
    </source>
</reference>
<dbReference type="InterPro" id="IPR017972">
    <property type="entry name" value="Cyt_P450_CS"/>
</dbReference>
<dbReference type="EMBL" id="KB308855">
    <property type="protein sequence ID" value="ELT96343.1"/>
    <property type="molecule type" value="Genomic_DNA"/>
</dbReference>
<dbReference type="PRINTS" id="PR00385">
    <property type="entry name" value="P450"/>
</dbReference>
<evidence type="ECO:0000256" key="2">
    <source>
        <dbReference type="ARBA" id="ARBA00022617"/>
    </source>
</evidence>
<proteinExistence type="inferred from homology"/>
<gene>
    <name evidence="10" type="ORF">CAPTEDRAFT_95922</name>
</gene>
<dbReference type="AlphaFoldDB" id="R7TR26"/>
<dbReference type="Proteomes" id="UP000014760">
    <property type="component" value="Unassembled WGS sequence"/>
</dbReference>
<dbReference type="InterPro" id="IPR001128">
    <property type="entry name" value="Cyt_P450"/>
</dbReference>
<dbReference type="GO" id="GO:0020037">
    <property type="term" value="F:heme binding"/>
    <property type="evidence" value="ECO:0007669"/>
    <property type="project" value="InterPro"/>
</dbReference>
<evidence type="ECO:0000256" key="1">
    <source>
        <dbReference type="ARBA" id="ARBA00010617"/>
    </source>
</evidence>
<dbReference type="EnsemblMetazoa" id="CapteT95922">
    <property type="protein sequence ID" value="CapteP95922"/>
    <property type="gene ID" value="CapteG95922"/>
</dbReference>
<keyword evidence="6 8" id="KW-0503">Monooxygenase</keyword>
<dbReference type="OMA" id="TMIFNLT"/>
<evidence type="ECO:0000256" key="3">
    <source>
        <dbReference type="ARBA" id="ARBA00022723"/>
    </source>
</evidence>
<dbReference type="GO" id="GO:0005506">
    <property type="term" value="F:iron ion binding"/>
    <property type="evidence" value="ECO:0007669"/>
    <property type="project" value="InterPro"/>
</dbReference>
<sequence length="445" mass="50047">MSLLVHIAVLFVLIKTCLWLWKHVHAKRRNLPPGNVGLPIIGETLSFLKTAPSGKFYRDREQKYGPIFKTSILGLKTVYVSGPEAMRQLFQLENRGLISWWPPSMQKLLGEGSVGAAPAELHHNRKKALVNALKKVDYTEICDQLGEIVNNEMSEWATKVKFEVHCHAKFLSIRCACTSLLGLDLTREEVGKVATMLKGFEDGLFTVPINLPGTAYHKAIQSKIQLYEFLKGKFQPQTSNTCILSSTGWSEDIMPDAIVELLFGAQETLSSFMTCSMLLLKKHPKVLQKLQKSIFGAGELSDATYVDCVAKETLRLFPPIAGGFRITTKEIRLKDYVIPKSWGVTYNIRSTHKQSPYFDDPDCFNPDQWLALSGCLPQLHYIPFGGGAHACVGRDYARVIWRLFLTTLTTRYAWDLITEDPVLLSLPVVRPDGGMWARLFPLAEE</sequence>
<comment type="similarity">
    <text evidence="1 8">Belongs to the cytochrome P450 family.</text>
</comment>
<dbReference type="EMBL" id="AMQN01011372">
    <property type="status" value="NOT_ANNOTATED_CDS"/>
    <property type="molecule type" value="Genomic_DNA"/>
</dbReference>
<dbReference type="PANTHER" id="PTHR24286:SF384">
    <property type="entry name" value="P450, PUTATIVE (EUROFUNG)-RELATED"/>
    <property type="match status" value="1"/>
</dbReference>
<dbReference type="PROSITE" id="PS00086">
    <property type="entry name" value="CYTOCHROME_P450"/>
    <property type="match status" value="1"/>
</dbReference>
<keyword evidence="12" id="KW-1185">Reference proteome</keyword>
<dbReference type="InterPro" id="IPR002401">
    <property type="entry name" value="Cyt_P450_E_grp-I"/>
</dbReference>
<dbReference type="PRINTS" id="PR00463">
    <property type="entry name" value="EP450I"/>
</dbReference>
<dbReference type="Pfam" id="PF00067">
    <property type="entry name" value="p450"/>
    <property type="match status" value="2"/>
</dbReference>
<keyword evidence="2 7" id="KW-0349">Heme</keyword>
<dbReference type="SUPFAM" id="SSF48264">
    <property type="entry name" value="Cytochrome P450"/>
    <property type="match status" value="1"/>
</dbReference>
<dbReference type="GO" id="GO:0016125">
    <property type="term" value="P:sterol metabolic process"/>
    <property type="evidence" value="ECO:0007669"/>
    <property type="project" value="TreeGrafter"/>
</dbReference>
<protein>
    <recommendedName>
        <fullName evidence="13">Cytochrome P450</fullName>
    </recommendedName>
</protein>
<dbReference type="OrthoDB" id="1372046at2759"/>
<evidence type="ECO:0008006" key="13">
    <source>
        <dbReference type="Google" id="ProtNLM"/>
    </source>
</evidence>
<dbReference type="PANTHER" id="PTHR24286">
    <property type="entry name" value="CYTOCHROME P450 26"/>
    <property type="match status" value="1"/>
</dbReference>
<evidence type="ECO:0000256" key="7">
    <source>
        <dbReference type="PIRSR" id="PIRSR602401-1"/>
    </source>
</evidence>
<organism evidence="10">
    <name type="scientific">Capitella teleta</name>
    <name type="common">Polychaete worm</name>
    <dbReference type="NCBI Taxonomy" id="283909"/>
    <lineage>
        <taxon>Eukaryota</taxon>
        <taxon>Metazoa</taxon>
        <taxon>Spiralia</taxon>
        <taxon>Lophotrochozoa</taxon>
        <taxon>Annelida</taxon>
        <taxon>Polychaeta</taxon>
        <taxon>Sedentaria</taxon>
        <taxon>Scolecida</taxon>
        <taxon>Capitellidae</taxon>
        <taxon>Capitella</taxon>
    </lineage>
</organism>
<feature type="signal peptide" evidence="9">
    <location>
        <begin position="1"/>
        <end position="26"/>
    </location>
</feature>
<dbReference type="HOGENOM" id="CLU_001570_15_6_1"/>
<feature type="binding site" description="axial binding residue" evidence="7">
    <location>
        <position position="391"/>
    </location>
    <ligand>
        <name>heme</name>
        <dbReference type="ChEBI" id="CHEBI:30413"/>
    </ligand>
    <ligandPart>
        <name>Fe</name>
        <dbReference type="ChEBI" id="CHEBI:18248"/>
    </ligandPart>
</feature>
<keyword evidence="5 7" id="KW-0408">Iron</keyword>
<evidence type="ECO:0000256" key="4">
    <source>
        <dbReference type="ARBA" id="ARBA00023002"/>
    </source>
</evidence>
<dbReference type="InterPro" id="IPR036396">
    <property type="entry name" value="Cyt_P450_sf"/>
</dbReference>
<evidence type="ECO:0000313" key="11">
    <source>
        <dbReference type="EnsemblMetazoa" id="CapteP95922"/>
    </source>
</evidence>
<dbReference type="GO" id="GO:0004497">
    <property type="term" value="F:monooxygenase activity"/>
    <property type="evidence" value="ECO:0007669"/>
    <property type="project" value="UniProtKB-KW"/>
</dbReference>
<evidence type="ECO:0000256" key="5">
    <source>
        <dbReference type="ARBA" id="ARBA00023004"/>
    </source>
</evidence>
<keyword evidence="9" id="KW-0732">Signal</keyword>
<evidence type="ECO:0000313" key="10">
    <source>
        <dbReference type="EMBL" id="ELT96343.1"/>
    </source>
</evidence>
<evidence type="ECO:0000256" key="6">
    <source>
        <dbReference type="ARBA" id="ARBA00023033"/>
    </source>
</evidence>
<name>R7TR26_CAPTE</name>
<evidence type="ECO:0000313" key="12">
    <source>
        <dbReference type="Proteomes" id="UP000014760"/>
    </source>
</evidence>
<feature type="chain" id="PRO_5008787262" description="Cytochrome P450" evidence="9">
    <location>
        <begin position="27"/>
        <end position="445"/>
    </location>
</feature>
<evidence type="ECO:0000256" key="8">
    <source>
        <dbReference type="RuleBase" id="RU000461"/>
    </source>
</evidence>
<dbReference type="GO" id="GO:0016705">
    <property type="term" value="F:oxidoreductase activity, acting on paired donors, with incorporation or reduction of molecular oxygen"/>
    <property type="evidence" value="ECO:0007669"/>
    <property type="project" value="InterPro"/>
</dbReference>
<reference evidence="10 12" key="2">
    <citation type="journal article" date="2013" name="Nature">
        <title>Insights into bilaterian evolution from three spiralian genomes.</title>
        <authorList>
            <person name="Simakov O."/>
            <person name="Marletaz F."/>
            <person name="Cho S.J."/>
            <person name="Edsinger-Gonzales E."/>
            <person name="Havlak P."/>
            <person name="Hellsten U."/>
            <person name="Kuo D.H."/>
            <person name="Larsson T."/>
            <person name="Lv J."/>
            <person name="Arendt D."/>
            <person name="Savage R."/>
            <person name="Osoegawa K."/>
            <person name="de Jong P."/>
            <person name="Grimwood J."/>
            <person name="Chapman J.A."/>
            <person name="Shapiro H."/>
            <person name="Aerts A."/>
            <person name="Otillar R.P."/>
            <person name="Terry A.Y."/>
            <person name="Boore J.L."/>
            <person name="Grigoriev I.V."/>
            <person name="Lindberg D.R."/>
            <person name="Seaver E.C."/>
            <person name="Weisblat D.A."/>
            <person name="Putnam N.H."/>
            <person name="Rokhsar D.S."/>
        </authorList>
    </citation>
    <scope>NUCLEOTIDE SEQUENCE</scope>
    <source>
        <strain evidence="10 12">I ESC-2004</strain>
    </source>
</reference>
<accession>R7TR26</accession>
<reference evidence="11" key="3">
    <citation type="submission" date="2015-06" db="UniProtKB">
        <authorList>
            <consortium name="EnsemblMetazoa"/>
        </authorList>
    </citation>
    <scope>IDENTIFICATION</scope>
</reference>
<keyword evidence="3 7" id="KW-0479">Metal-binding</keyword>
<comment type="cofactor">
    <cofactor evidence="7">
        <name>heme</name>
        <dbReference type="ChEBI" id="CHEBI:30413"/>
    </cofactor>
</comment>
<evidence type="ECO:0000256" key="9">
    <source>
        <dbReference type="SAM" id="SignalP"/>
    </source>
</evidence>
<dbReference type="Gene3D" id="1.10.630.10">
    <property type="entry name" value="Cytochrome P450"/>
    <property type="match status" value="1"/>
</dbReference>
<keyword evidence="4 8" id="KW-0560">Oxidoreductase</keyword>